<dbReference type="PANTHER" id="PTHR43570">
    <property type="entry name" value="ALDEHYDE DEHYDROGENASE"/>
    <property type="match status" value="1"/>
</dbReference>
<dbReference type="Gene3D" id="3.40.605.10">
    <property type="entry name" value="Aldehyde Dehydrogenase, Chain A, domain 1"/>
    <property type="match status" value="1"/>
</dbReference>
<dbReference type="InterPro" id="IPR015590">
    <property type="entry name" value="Aldehyde_DH_dom"/>
</dbReference>
<feature type="non-terminal residue" evidence="4">
    <location>
        <position position="59"/>
    </location>
</feature>
<evidence type="ECO:0000256" key="1">
    <source>
        <dbReference type="ARBA" id="ARBA00009986"/>
    </source>
</evidence>
<organism evidence="4 5">
    <name type="scientific">Cirrhinus mrigala</name>
    <name type="common">Mrigala</name>
    <dbReference type="NCBI Taxonomy" id="683832"/>
    <lineage>
        <taxon>Eukaryota</taxon>
        <taxon>Metazoa</taxon>
        <taxon>Chordata</taxon>
        <taxon>Craniata</taxon>
        <taxon>Vertebrata</taxon>
        <taxon>Euteleostomi</taxon>
        <taxon>Actinopterygii</taxon>
        <taxon>Neopterygii</taxon>
        <taxon>Teleostei</taxon>
        <taxon>Ostariophysi</taxon>
        <taxon>Cypriniformes</taxon>
        <taxon>Cyprinidae</taxon>
        <taxon>Labeoninae</taxon>
        <taxon>Labeonini</taxon>
        <taxon>Cirrhinus</taxon>
    </lineage>
</organism>
<sequence>IENDIKLAESNMTDWAAPQPVKKNLNSALDDVYIKPEPLGVVLIIGTWNYPWAMILQPL</sequence>
<feature type="domain" description="Aldehyde dehydrogenase" evidence="3">
    <location>
        <begin position="28"/>
        <end position="57"/>
    </location>
</feature>
<dbReference type="InterPro" id="IPR012394">
    <property type="entry name" value="Aldehyde_DH_NAD(P)"/>
</dbReference>
<dbReference type="EMBL" id="JAMKFB020000015">
    <property type="protein sequence ID" value="KAL0174098.1"/>
    <property type="molecule type" value="Genomic_DNA"/>
</dbReference>
<gene>
    <name evidence="4" type="ORF">M9458_030066</name>
</gene>
<dbReference type="PANTHER" id="PTHR43570:SF22">
    <property type="entry name" value="ALDEHYDE DEHYDROGENASE"/>
    <property type="match status" value="1"/>
</dbReference>
<protein>
    <recommendedName>
        <fullName evidence="3">Aldehyde dehydrogenase domain-containing protein</fullName>
    </recommendedName>
</protein>
<proteinExistence type="inferred from homology"/>
<evidence type="ECO:0000313" key="5">
    <source>
        <dbReference type="Proteomes" id="UP001529510"/>
    </source>
</evidence>
<accession>A0ABD0PJ61</accession>
<comment type="caution">
    <text evidence="4">The sequence shown here is derived from an EMBL/GenBank/DDBJ whole genome shotgun (WGS) entry which is preliminary data.</text>
</comment>
<evidence type="ECO:0000256" key="2">
    <source>
        <dbReference type="ARBA" id="ARBA00023002"/>
    </source>
</evidence>
<comment type="similarity">
    <text evidence="1">Belongs to the aldehyde dehydrogenase family.</text>
</comment>
<keyword evidence="5" id="KW-1185">Reference proteome</keyword>
<dbReference type="SUPFAM" id="SSF53720">
    <property type="entry name" value="ALDH-like"/>
    <property type="match status" value="1"/>
</dbReference>
<dbReference type="Proteomes" id="UP001529510">
    <property type="component" value="Unassembled WGS sequence"/>
</dbReference>
<dbReference type="InterPro" id="IPR016161">
    <property type="entry name" value="Ald_DH/histidinol_DH"/>
</dbReference>
<dbReference type="AlphaFoldDB" id="A0ABD0PJ61"/>
<dbReference type="InterPro" id="IPR016162">
    <property type="entry name" value="Ald_DH_N"/>
</dbReference>
<reference evidence="4 5" key="1">
    <citation type="submission" date="2024-05" db="EMBL/GenBank/DDBJ databases">
        <title>Genome sequencing and assembly of Indian major carp, Cirrhinus mrigala (Hamilton, 1822).</title>
        <authorList>
            <person name="Mohindra V."/>
            <person name="Chowdhury L.M."/>
            <person name="Lal K."/>
            <person name="Jena J.K."/>
        </authorList>
    </citation>
    <scope>NUCLEOTIDE SEQUENCE [LARGE SCALE GENOMIC DNA]</scope>
    <source>
        <strain evidence="4">CM1030</strain>
        <tissue evidence="4">Blood</tissue>
    </source>
</reference>
<dbReference type="Pfam" id="PF00171">
    <property type="entry name" value="Aldedh"/>
    <property type="match status" value="1"/>
</dbReference>
<keyword evidence="2" id="KW-0560">Oxidoreductase</keyword>
<evidence type="ECO:0000259" key="3">
    <source>
        <dbReference type="Pfam" id="PF00171"/>
    </source>
</evidence>
<name>A0ABD0PJ61_CIRMR</name>
<dbReference type="GO" id="GO:0016620">
    <property type="term" value="F:oxidoreductase activity, acting on the aldehyde or oxo group of donors, NAD or NADP as acceptor"/>
    <property type="evidence" value="ECO:0007669"/>
    <property type="project" value="UniProtKB-ARBA"/>
</dbReference>
<evidence type="ECO:0000313" key="4">
    <source>
        <dbReference type="EMBL" id="KAL0174098.1"/>
    </source>
</evidence>
<feature type="non-terminal residue" evidence="4">
    <location>
        <position position="1"/>
    </location>
</feature>